<evidence type="ECO:0000313" key="4">
    <source>
        <dbReference type="Proteomes" id="UP000188929"/>
    </source>
</evidence>
<sequence>MGELVAIATRDMSLLVRQEIDLAKAELGRQAASAAVGAGLIGAAAGLGLGALIALTIFLGELFTWAGLERFWSFLITAVLLLALAGLLVLVGALRLRRLRPPRRTISSVREDVALLRHPVGSSTAGRAGGASAPVGAAPAIPPSRESGQPGRAAGQEPRG</sequence>
<dbReference type="Pfam" id="PF07332">
    <property type="entry name" value="Phage_holin_3_6"/>
    <property type="match status" value="1"/>
</dbReference>
<reference evidence="4" key="1">
    <citation type="submission" date="2016-10" db="EMBL/GenBank/DDBJ databases">
        <title>Frankia sp. NRRL B-16386 Genome sequencing.</title>
        <authorList>
            <person name="Ghodhbane-Gtari F."/>
            <person name="Swanson E."/>
            <person name="Gueddou A."/>
            <person name="Hezbri K."/>
            <person name="Ktari K."/>
            <person name="Nouioui I."/>
            <person name="Morris K."/>
            <person name="Simpson S."/>
            <person name="Abebe-Akele F."/>
            <person name="Thomas K."/>
            <person name="Gtari M."/>
            <person name="Tisa L.S."/>
        </authorList>
    </citation>
    <scope>NUCLEOTIDE SEQUENCE [LARGE SCALE GENOMIC DNA]</scope>
    <source>
        <strain evidence="4">NRRL B-16386</strain>
    </source>
</reference>
<dbReference type="InterPro" id="IPR009937">
    <property type="entry name" value="Phage_holin_3_6"/>
</dbReference>
<feature type="transmembrane region" description="Helical" evidence="2">
    <location>
        <begin position="71"/>
        <end position="94"/>
    </location>
</feature>
<dbReference type="STRING" id="1834516.BL253_25265"/>
<feature type="region of interest" description="Disordered" evidence="1">
    <location>
        <begin position="121"/>
        <end position="160"/>
    </location>
</feature>
<organism evidence="3 4">
    <name type="scientific">Pseudofrankia asymbiotica</name>
    <dbReference type="NCBI Taxonomy" id="1834516"/>
    <lineage>
        <taxon>Bacteria</taxon>
        <taxon>Bacillati</taxon>
        <taxon>Actinomycetota</taxon>
        <taxon>Actinomycetes</taxon>
        <taxon>Frankiales</taxon>
        <taxon>Frankiaceae</taxon>
        <taxon>Pseudofrankia</taxon>
    </lineage>
</organism>
<keyword evidence="2" id="KW-0472">Membrane</keyword>
<evidence type="ECO:0008006" key="5">
    <source>
        <dbReference type="Google" id="ProtNLM"/>
    </source>
</evidence>
<name>A0A1V2I7I7_9ACTN</name>
<evidence type="ECO:0000256" key="2">
    <source>
        <dbReference type="SAM" id="Phobius"/>
    </source>
</evidence>
<keyword evidence="2" id="KW-0812">Transmembrane</keyword>
<dbReference type="Proteomes" id="UP000188929">
    <property type="component" value="Unassembled WGS sequence"/>
</dbReference>
<keyword evidence="4" id="KW-1185">Reference proteome</keyword>
<dbReference type="AlphaFoldDB" id="A0A1V2I7I7"/>
<gene>
    <name evidence="3" type="ORF">BL253_25265</name>
</gene>
<feature type="transmembrane region" description="Helical" evidence="2">
    <location>
        <begin position="34"/>
        <end position="59"/>
    </location>
</feature>
<evidence type="ECO:0000313" key="3">
    <source>
        <dbReference type="EMBL" id="ONH26264.1"/>
    </source>
</evidence>
<keyword evidence="2" id="KW-1133">Transmembrane helix</keyword>
<protein>
    <recommendedName>
        <fullName evidence="5">Phage holin family protein</fullName>
    </recommendedName>
</protein>
<feature type="compositionally biased region" description="Low complexity" evidence="1">
    <location>
        <begin position="121"/>
        <end position="139"/>
    </location>
</feature>
<accession>A0A1V2I7I7</accession>
<proteinExistence type="predicted"/>
<dbReference type="EMBL" id="MOMC01000052">
    <property type="protein sequence ID" value="ONH26264.1"/>
    <property type="molecule type" value="Genomic_DNA"/>
</dbReference>
<evidence type="ECO:0000256" key="1">
    <source>
        <dbReference type="SAM" id="MobiDB-lite"/>
    </source>
</evidence>
<comment type="caution">
    <text evidence="3">The sequence shown here is derived from an EMBL/GenBank/DDBJ whole genome shotgun (WGS) entry which is preliminary data.</text>
</comment>